<feature type="compositionally biased region" description="Low complexity" evidence="2">
    <location>
        <begin position="18"/>
        <end position="40"/>
    </location>
</feature>
<dbReference type="InterPro" id="IPR050268">
    <property type="entry name" value="NADH-dep_flavin_reductase"/>
</dbReference>
<gene>
    <name evidence="4" type="ORF">FOB60_001365</name>
</gene>
<evidence type="ECO:0000313" key="4">
    <source>
        <dbReference type="EMBL" id="KAF6059783.1"/>
    </source>
</evidence>
<dbReference type="Proteomes" id="UP000590412">
    <property type="component" value="Unassembled WGS sequence"/>
</dbReference>
<dbReference type="PANTHER" id="PTHR30466">
    <property type="entry name" value="FLAVIN REDUCTASE"/>
    <property type="match status" value="1"/>
</dbReference>
<dbReference type="SMART" id="SM00903">
    <property type="entry name" value="Flavin_Reduct"/>
    <property type="match status" value="1"/>
</dbReference>
<dbReference type="OrthoDB" id="2015405at2759"/>
<proteinExistence type="predicted"/>
<evidence type="ECO:0000256" key="2">
    <source>
        <dbReference type="SAM" id="MobiDB-lite"/>
    </source>
</evidence>
<protein>
    <submittedName>
        <fullName evidence="4">Flavin reductase like domain family protein</fullName>
    </submittedName>
</protein>
<dbReference type="AlphaFoldDB" id="A0A8X7NTF3"/>
<dbReference type="SUPFAM" id="SSF50475">
    <property type="entry name" value="FMN-binding split barrel"/>
    <property type="match status" value="2"/>
</dbReference>
<evidence type="ECO:0000259" key="3">
    <source>
        <dbReference type="SMART" id="SM00903"/>
    </source>
</evidence>
<reference evidence="4" key="1">
    <citation type="submission" date="2020-03" db="EMBL/GenBank/DDBJ databases">
        <title>FDA dAtabase for Regulatory Grade micrObial Sequences (FDA-ARGOS): Supporting development and validation of Infectious Disease Dx tests.</title>
        <authorList>
            <person name="Campos J."/>
            <person name="Goldberg B."/>
            <person name="Tallon L."/>
            <person name="Sadzewicz L."/>
            <person name="Vavikolanu K."/>
            <person name="Mehta A."/>
            <person name="Aluvathingal J."/>
            <person name="Nadendla S."/>
            <person name="Nandy P."/>
            <person name="Geyer C."/>
            <person name="Yan Y."/>
            <person name="Sichtig H."/>
        </authorList>
    </citation>
    <scope>NUCLEOTIDE SEQUENCE [LARGE SCALE GENOMIC DNA]</scope>
    <source>
        <strain evidence="4">FDAARGOS_652</strain>
    </source>
</reference>
<name>A0A8X7NTF3_CANPA</name>
<feature type="domain" description="Flavin reductase like" evidence="3">
    <location>
        <begin position="1"/>
        <end position="250"/>
    </location>
</feature>
<evidence type="ECO:0000256" key="1">
    <source>
        <dbReference type="ARBA" id="ARBA00023002"/>
    </source>
</evidence>
<keyword evidence="1" id="KW-0560">Oxidoreductase</keyword>
<comment type="caution">
    <text evidence="4">The sequence shown here is derived from an EMBL/GenBank/DDBJ whole genome shotgun (WGS) entry which is preliminary data.</text>
</comment>
<organism evidence="4 5">
    <name type="scientific">Candida parapsilosis</name>
    <name type="common">Yeast</name>
    <dbReference type="NCBI Taxonomy" id="5480"/>
    <lineage>
        <taxon>Eukaryota</taxon>
        <taxon>Fungi</taxon>
        <taxon>Dikarya</taxon>
        <taxon>Ascomycota</taxon>
        <taxon>Saccharomycotina</taxon>
        <taxon>Pichiomycetes</taxon>
        <taxon>Debaryomycetaceae</taxon>
        <taxon>Candida/Lodderomyces clade</taxon>
        <taxon>Candida</taxon>
    </lineage>
</organism>
<evidence type="ECO:0000313" key="5">
    <source>
        <dbReference type="Proteomes" id="UP000590412"/>
    </source>
</evidence>
<dbReference type="EMBL" id="JABWAB010000001">
    <property type="protein sequence ID" value="KAF6059783.1"/>
    <property type="molecule type" value="Genomic_DNA"/>
</dbReference>
<dbReference type="GO" id="GO:0042602">
    <property type="term" value="F:riboflavin reductase (NADPH) activity"/>
    <property type="evidence" value="ECO:0007669"/>
    <property type="project" value="TreeGrafter"/>
</dbReference>
<dbReference type="Pfam" id="PF01613">
    <property type="entry name" value="Flavin_Reduct"/>
    <property type="match status" value="1"/>
</dbReference>
<dbReference type="Gene3D" id="2.30.110.10">
    <property type="entry name" value="Electron Transport, Fmn-binding Protein, Chain A"/>
    <property type="match status" value="1"/>
</dbReference>
<dbReference type="InterPro" id="IPR002563">
    <property type="entry name" value="Flavin_Rdtase-like_dom"/>
</dbReference>
<dbReference type="InterPro" id="IPR012349">
    <property type="entry name" value="Split_barrel_FMN-bd"/>
</dbReference>
<dbReference type="GO" id="GO:0010181">
    <property type="term" value="F:FMN binding"/>
    <property type="evidence" value="ECO:0007669"/>
    <property type="project" value="InterPro"/>
</dbReference>
<feature type="region of interest" description="Disordered" evidence="2">
    <location>
        <begin position="15"/>
        <end position="56"/>
    </location>
</feature>
<sequence>MSRLASPAMVLTSAVPMSKTTASSSTTTNNNSITETGSTSPAPSNQSSHHIDPKQDLHGMTLSSVCSLSVYPTPYLEFNLHLPSYTSTALHNHKYLAIHLMPPTHQSAKTCRVFAKGVKLNKRGTKWTSSEPDAKAVVANDSDGDIKNDKNGIVDSCENYDDDDDGEFFHEMTTPFTDLVEGRDYTFIKREQDGIAIPVLTHAEVIFTCKATHNFTIDDHEIWVAQVIDIINSSTGKTGGILYFNKGFHKVGESISEE</sequence>
<dbReference type="PANTHER" id="PTHR30466:SF1">
    <property type="entry name" value="FMN REDUCTASE (NADH) RUTF"/>
    <property type="match status" value="1"/>
</dbReference>
<accession>A0A8X7NTF3</accession>